<dbReference type="AlphaFoldDB" id="A0A655W422"/>
<evidence type="ECO:0000313" key="2">
    <source>
        <dbReference type="Proteomes" id="UP000046067"/>
    </source>
</evidence>
<protein>
    <submittedName>
        <fullName evidence="1">Uncharacterized protein</fullName>
    </submittedName>
</protein>
<reference evidence="1 2" key="1">
    <citation type="submission" date="2015-07" db="EMBL/GenBank/DDBJ databases">
        <authorList>
            <consortium name="Pathogen Informatics"/>
        </authorList>
    </citation>
    <scope>NUCLEOTIDE SEQUENCE [LARGE SCALE GENOMIC DNA]</scope>
    <source>
        <strain evidence="1 2">A325</strain>
    </source>
</reference>
<accession>A0A655W422</accession>
<dbReference type="Proteomes" id="UP000046067">
    <property type="component" value="Unassembled WGS sequence"/>
</dbReference>
<name>A0A655W422_VIBCL</name>
<sequence length="103" mass="10750">MVSESIFRCCFGKPSREARIATCCNDSSPVTYNVGICPESKHIVCSSKVDLPAPGLPPIKIAAPGTIPPPSTRSSSLKPLVNRGTSCKSISAKVCTFASRAPA</sequence>
<organism evidence="1 2">
    <name type="scientific">Vibrio cholerae</name>
    <dbReference type="NCBI Taxonomy" id="666"/>
    <lineage>
        <taxon>Bacteria</taxon>
        <taxon>Pseudomonadati</taxon>
        <taxon>Pseudomonadota</taxon>
        <taxon>Gammaproteobacteria</taxon>
        <taxon>Vibrionales</taxon>
        <taxon>Vibrionaceae</taxon>
        <taxon>Vibrio</taxon>
    </lineage>
</organism>
<gene>
    <name evidence="1" type="ORF">ERS013201_01051</name>
</gene>
<proteinExistence type="predicted"/>
<dbReference type="EMBL" id="CWQJ01000005">
    <property type="protein sequence ID" value="CSB82589.1"/>
    <property type="molecule type" value="Genomic_DNA"/>
</dbReference>
<evidence type="ECO:0000313" key="1">
    <source>
        <dbReference type="EMBL" id="CSB82589.1"/>
    </source>
</evidence>